<dbReference type="Gene3D" id="3.10.20.90">
    <property type="entry name" value="Phosphatidylinositol 3-kinase Catalytic Subunit, Chain A, domain 1"/>
    <property type="match status" value="1"/>
</dbReference>
<dbReference type="InterPro" id="IPR036964">
    <property type="entry name" value="RASGEF_cat_dom_sf"/>
</dbReference>
<dbReference type="CDD" id="cd06224">
    <property type="entry name" value="REM"/>
    <property type="match status" value="1"/>
</dbReference>
<organism evidence="6 7">
    <name type="scientific">Batrachochytrium salamandrivorans</name>
    <dbReference type="NCBI Taxonomy" id="1357716"/>
    <lineage>
        <taxon>Eukaryota</taxon>
        <taxon>Fungi</taxon>
        <taxon>Fungi incertae sedis</taxon>
        <taxon>Chytridiomycota</taxon>
        <taxon>Chytridiomycota incertae sedis</taxon>
        <taxon>Chytridiomycetes</taxon>
        <taxon>Rhizophydiales</taxon>
        <taxon>Rhizophydiales incertae sedis</taxon>
        <taxon>Batrachochytrium</taxon>
    </lineage>
</organism>
<dbReference type="Gene3D" id="1.10.840.10">
    <property type="entry name" value="Ras guanine-nucleotide exchange factors catalytic domain"/>
    <property type="match status" value="1"/>
</dbReference>
<gene>
    <name evidence="6" type="ORF">BASA50_010543</name>
</gene>
<sequence length="1000" mass="113039">MDTKEEEMDVVVSTSMPINSHLNTLISEEEMRCRRPSNCPTLSDNRDWRDSDGVQGAYTIPTMARDCSYDTIPVSLENPRTVRHASLDELKVDSRTSVDGEGSRKTGWFSNAALKITGDRLARDDKKSTDDMAKLAAQGVPVIFQKKFDRRYAASSSSVSENSLRGSLGAIFSSKSHHRSPSERARADEDLQDSNTQIQTQSSMSESVYEISISGDAFRVFSNTVLAEELQHKPVQVNVCWRQSSINVKIALESVVKDVIASVVNDMQLEISKFTTPGVDLIADSSSFLLGKVDHNSPGLRTWLNPDTTIAVYDIKQGDELLLKHISDIEIVTIAIPAQNSRSTLEYKFDLLVSEAIATLRLPFRSAQSEEKERFGLYCPHFGMWLDETKTLFSYNLTQATIIQLRELANEFLLRIYLPDFDQKIAIKALPSLLVSDVMLMIQCQLQNRKLKLAINGQYGLFILSSKTWMQLDSTIEKYEAIKTESIHMRIQYQLVVIQTPYGDTNLPVDEKMIVRSILDILQATHPRADHDRFALHLPTNERLKDTESMWSILKEISSIDKLRYRLSSQKIHIVAEKEDAVVNTNSVEVEVDFSEPLESLVHYFCRRLGIRYRDFFCIKLDGGPALDQEKSLMQLDILTGSRLVVFWKNYQESSSTDENNMGVWDEVLSPDTIHMDSAEPTKIISATLNKLVEKLTEEKGQGTTAYLDFVKTFLLTYQSFTTADVLLQKLSDRYAVPNLKGLSWPEFDKFRTTVQLRVCNVLLQWSKKYTWDFVHPQNGHKICKDFLHFIDTVLAFEHASMAKQIRKNIFKLSDGSAMISTKQLQSSWKSTLAVRTNPNGIVFGYSVEDIAQQLTMIEGCLYSVIMPSELLGQAWTKKDAITRAPGITALTRRFNAIACWVGWAILEGKTPRLRAERLTKLIDITQCLFTIGNFSTLMAIIAGINKAAISRLKLTHKELPAKSAKRLSELEKMMSAQGSYKNYRASIRATTPPCIPYIG</sequence>
<accession>A0ABQ8EY31</accession>
<evidence type="ECO:0000259" key="4">
    <source>
        <dbReference type="PROSITE" id="PS50009"/>
    </source>
</evidence>
<evidence type="ECO:0000313" key="6">
    <source>
        <dbReference type="EMBL" id="KAH6588674.1"/>
    </source>
</evidence>
<evidence type="ECO:0000256" key="3">
    <source>
        <dbReference type="SAM" id="MobiDB-lite"/>
    </source>
</evidence>
<evidence type="ECO:0000313" key="7">
    <source>
        <dbReference type="Proteomes" id="UP001648503"/>
    </source>
</evidence>
<keyword evidence="7" id="KW-1185">Reference proteome</keyword>
<dbReference type="PROSITE" id="PS50212">
    <property type="entry name" value="RASGEF_NTER"/>
    <property type="match status" value="1"/>
</dbReference>
<dbReference type="PANTHER" id="PTHR23113:SF366">
    <property type="entry name" value="RAS GUANINE NUCLEOTIDE EXCHANGE FACTOR R"/>
    <property type="match status" value="1"/>
</dbReference>
<dbReference type="Pfam" id="PF00618">
    <property type="entry name" value="RasGEF_N"/>
    <property type="match status" value="1"/>
</dbReference>
<feature type="domain" description="N-terminal Ras-GEF" evidence="5">
    <location>
        <begin position="680"/>
        <end position="811"/>
    </location>
</feature>
<dbReference type="SMART" id="SM00229">
    <property type="entry name" value="RasGEFN"/>
    <property type="match status" value="1"/>
</dbReference>
<dbReference type="InterPro" id="IPR023578">
    <property type="entry name" value="Ras_GEF_dom_sf"/>
</dbReference>
<dbReference type="InterPro" id="IPR001895">
    <property type="entry name" value="RASGEF_cat_dom"/>
</dbReference>
<protein>
    <recommendedName>
        <fullName evidence="8">Ras-GEF domain-containing protein</fullName>
    </recommendedName>
</protein>
<dbReference type="EMBL" id="JAFCIX010000495">
    <property type="protein sequence ID" value="KAH6588674.1"/>
    <property type="molecule type" value="Genomic_DNA"/>
</dbReference>
<keyword evidence="1 2" id="KW-0344">Guanine-nucleotide releasing factor</keyword>
<feature type="domain" description="Ras-GEF" evidence="4">
    <location>
        <begin position="847"/>
        <end position="1000"/>
    </location>
</feature>
<feature type="region of interest" description="Disordered" evidence="3">
    <location>
        <begin position="171"/>
        <end position="199"/>
    </location>
</feature>
<dbReference type="PROSITE" id="PS50009">
    <property type="entry name" value="RASGEF_CAT"/>
    <property type="match status" value="1"/>
</dbReference>
<dbReference type="Pfam" id="PF00617">
    <property type="entry name" value="RasGEF"/>
    <property type="match status" value="1"/>
</dbReference>
<dbReference type="Gene3D" id="1.20.870.10">
    <property type="entry name" value="Son of sevenless (SoS) protein Chain: S domain 1"/>
    <property type="match status" value="1"/>
</dbReference>
<evidence type="ECO:0000256" key="1">
    <source>
        <dbReference type="ARBA" id="ARBA00022658"/>
    </source>
</evidence>
<dbReference type="SUPFAM" id="SSF48366">
    <property type="entry name" value="Ras GEF"/>
    <property type="match status" value="1"/>
</dbReference>
<dbReference type="InterPro" id="IPR000651">
    <property type="entry name" value="Ras-like_Gua-exchang_fac_N"/>
</dbReference>
<dbReference type="PANTHER" id="PTHR23113">
    <property type="entry name" value="GUANINE NUCLEOTIDE EXCHANGE FACTOR"/>
    <property type="match status" value="1"/>
</dbReference>
<reference evidence="6 7" key="1">
    <citation type="submission" date="2021-02" db="EMBL/GenBank/DDBJ databases">
        <title>Variation within the Batrachochytrium salamandrivorans European outbreak.</title>
        <authorList>
            <person name="Kelly M."/>
            <person name="Pasmans F."/>
            <person name="Shea T.P."/>
            <person name="Munoz J.F."/>
            <person name="Carranza S."/>
            <person name="Cuomo C.A."/>
            <person name="Martel A."/>
        </authorList>
    </citation>
    <scope>NUCLEOTIDE SEQUENCE [LARGE SCALE GENOMIC DNA]</scope>
    <source>
        <strain evidence="6 7">AMFP18/2</strain>
    </source>
</reference>
<evidence type="ECO:0000259" key="5">
    <source>
        <dbReference type="PROSITE" id="PS50212"/>
    </source>
</evidence>
<name>A0ABQ8EY31_9FUNG</name>
<dbReference type="InterPro" id="IPR008937">
    <property type="entry name" value="Ras-like_GEF"/>
</dbReference>
<dbReference type="SMART" id="SM00147">
    <property type="entry name" value="RasGEF"/>
    <property type="match status" value="1"/>
</dbReference>
<evidence type="ECO:0008006" key="8">
    <source>
        <dbReference type="Google" id="ProtNLM"/>
    </source>
</evidence>
<proteinExistence type="predicted"/>
<evidence type="ECO:0000256" key="2">
    <source>
        <dbReference type="PROSITE-ProRule" id="PRU00168"/>
    </source>
</evidence>
<dbReference type="Proteomes" id="UP001648503">
    <property type="component" value="Unassembled WGS sequence"/>
</dbReference>
<comment type="caution">
    <text evidence="6">The sequence shown here is derived from an EMBL/GenBank/DDBJ whole genome shotgun (WGS) entry which is preliminary data.</text>
</comment>
<feature type="compositionally biased region" description="Basic and acidic residues" evidence="3">
    <location>
        <begin position="180"/>
        <end position="189"/>
    </location>
</feature>